<name>A0A152A653_TIELA</name>
<evidence type="ECO:0000256" key="1">
    <source>
        <dbReference type="ARBA" id="ARBA00022729"/>
    </source>
</evidence>
<protein>
    <recommendedName>
        <fullName evidence="4">MRH domain-containing protein</fullName>
    </recommendedName>
</protein>
<gene>
    <name evidence="5" type="ORF">DLAC_01723</name>
</gene>
<evidence type="ECO:0000259" key="4">
    <source>
        <dbReference type="PROSITE" id="PS51914"/>
    </source>
</evidence>
<dbReference type="Proteomes" id="UP000076078">
    <property type="component" value="Unassembled WGS sequence"/>
</dbReference>
<dbReference type="InterPro" id="IPR044865">
    <property type="entry name" value="MRH_dom"/>
</dbReference>
<feature type="domain" description="MRH" evidence="4">
    <location>
        <begin position="22"/>
        <end position="176"/>
    </location>
</feature>
<comment type="caution">
    <text evidence="5">The sequence shown here is derived from an EMBL/GenBank/DDBJ whole genome shotgun (WGS) entry which is preliminary data.</text>
</comment>
<organism evidence="5 6">
    <name type="scientific">Tieghemostelium lacteum</name>
    <name type="common">Slime mold</name>
    <name type="synonym">Dictyostelium lacteum</name>
    <dbReference type="NCBI Taxonomy" id="361077"/>
    <lineage>
        <taxon>Eukaryota</taxon>
        <taxon>Amoebozoa</taxon>
        <taxon>Evosea</taxon>
        <taxon>Eumycetozoa</taxon>
        <taxon>Dictyostelia</taxon>
        <taxon>Dictyosteliales</taxon>
        <taxon>Raperosteliaceae</taxon>
        <taxon>Tieghemostelium</taxon>
    </lineage>
</organism>
<dbReference type="Gene3D" id="2.70.130.10">
    <property type="entry name" value="Mannose-6-phosphate receptor binding domain"/>
    <property type="match status" value="1"/>
</dbReference>
<dbReference type="FunCoup" id="A0A152A653">
    <property type="interactions" value="422"/>
</dbReference>
<dbReference type="SUPFAM" id="SSF50911">
    <property type="entry name" value="Mannose 6-phosphate receptor domain"/>
    <property type="match status" value="1"/>
</dbReference>
<dbReference type="EMBL" id="LODT01000006">
    <property type="protein sequence ID" value="KYR01714.1"/>
    <property type="molecule type" value="Genomic_DNA"/>
</dbReference>
<dbReference type="InParanoid" id="A0A152A653"/>
<dbReference type="AlphaFoldDB" id="A0A152A653"/>
<keyword evidence="1 3" id="KW-0732">Signal</keyword>
<evidence type="ECO:0000313" key="5">
    <source>
        <dbReference type="EMBL" id="KYR01714.1"/>
    </source>
</evidence>
<evidence type="ECO:0000256" key="3">
    <source>
        <dbReference type="SAM" id="SignalP"/>
    </source>
</evidence>
<keyword evidence="6" id="KW-1185">Reference proteome</keyword>
<dbReference type="InterPro" id="IPR009011">
    <property type="entry name" value="Man6P_isomerase_rcpt-bd_dom_sf"/>
</dbReference>
<sequence length="271" mass="29861">MTYLLIVLAILIVSYVQSQNLPSCTYVDYDGRYYDFSGLINGTYGYTHDTLFGETYYFNICAEDTVCDTSMNIVGSSACMLNGGGEFSWINLGDYTSMELGQLPNADVTGQMGATLNYTTLNYFSTLLCSDDSQYIYTSIQMFCNPGQPTTISSALFIQNDCHVIIEITSNDACPYQNTSTTSSDDKPFECVFLDNSVAVLAPNKTIECKGSGTTICNSVDAYTQRIYMSTSDTSLTFFAPDEVQCMGSNVLCNYESMYCGFINGTEVTNY</sequence>
<evidence type="ECO:0000256" key="2">
    <source>
        <dbReference type="ARBA" id="ARBA00023157"/>
    </source>
</evidence>
<reference evidence="5 6" key="1">
    <citation type="submission" date="2015-12" db="EMBL/GenBank/DDBJ databases">
        <title>Dictyostelia acquired genes for synthesis and detection of signals that induce cell-type specialization by lateral gene transfer from prokaryotes.</title>
        <authorList>
            <person name="Gloeckner G."/>
            <person name="Schaap P."/>
        </authorList>
    </citation>
    <scope>NUCLEOTIDE SEQUENCE [LARGE SCALE GENOMIC DNA]</scope>
    <source>
        <strain evidence="5 6">TK</strain>
    </source>
</reference>
<feature type="signal peptide" evidence="3">
    <location>
        <begin position="1"/>
        <end position="18"/>
    </location>
</feature>
<proteinExistence type="predicted"/>
<feature type="chain" id="PRO_5007593556" description="MRH domain-containing protein" evidence="3">
    <location>
        <begin position="19"/>
        <end position="271"/>
    </location>
</feature>
<keyword evidence="2" id="KW-1015">Disulfide bond</keyword>
<evidence type="ECO:0000313" key="6">
    <source>
        <dbReference type="Proteomes" id="UP000076078"/>
    </source>
</evidence>
<dbReference type="PROSITE" id="PS51914">
    <property type="entry name" value="MRH"/>
    <property type="match status" value="1"/>
</dbReference>
<accession>A0A152A653</accession>